<evidence type="ECO:0000256" key="5">
    <source>
        <dbReference type="ARBA" id="ARBA00022475"/>
    </source>
</evidence>
<dbReference type="PRINTS" id="PR00344">
    <property type="entry name" value="BCTRLSENSOR"/>
</dbReference>
<dbReference type="SUPFAM" id="SSF55785">
    <property type="entry name" value="PYP-like sensor domain (PAS domain)"/>
    <property type="match status" value="2"/>
</dbReference>
<keyword evidence="17" id="KW-1185">Reference proteome</keyword>
<dbReference type="PROSITE" id="PS50109">
    <property type="entry name" value="HIS_KIN"/>
    <property type="match status" value="1"/>
</dbReference>
<dbReference type="NCBIfam" id="TIGR00229">
    <property type="entry name" value="sensory_box"/>
    <property type="match status" value="2"/>
</dbReference>
<feature type="transmembrane region" description="Helical" evidence="13">
    <location>
        <begin position="149"/>
        <end position="170"/>
    </location>
</feature>
<dbReference type="Pfam" id="PF02518">
    <property type="entry name" value="HATPase_c"/>
    <property type="match status" value="1"/>
</dbReference>
<evidence type="ECO:0000256" key="2">
    <source>
        <dbReference type="ARBA" id="ARBA00001968"/>
    </source>
</evidence>
<dbReference type="InterPro" id="IPR003661">
    <property type="entry name" value="HisK_dim/P_dom"/>
</dbReference>
<dbReference type="InterPro" id="IPR036890">
    <property type="entry name" value="HATPase_C_sf"/>
</dbReference>
<dbReference type="InterPro" id="IPR013767">
    <property type="entry name" value="PAS_fold"/>
</dbReference>
<evidence type="ECO:0000256" key="1">
    <source>
        <dbReference type="ARBA" id="ARBA00000085"/>
    </source>
</evidence>
<dbReference type="InterPro" id="IPR007895">
    <property type="entry name" value="MASE1"/>
</dbReference>
<feature type="domain" description="PAS" evidence="15">
    <location>
        <begin position="423"/>
        <end position="473"/>
    </location>
</feature>
<gene>
    <name evidence="16" type="ORF">GON03_00385</name>
</gene>
<dbReference type="AlphaFoldDB" id="A0A6L6XK92"/>
<evidence type="ECO:0000256" key="9">
    <source>
        <dbReference type="ARBA" id="ARBA00022777"/>
    </source>
</evidence>
<comment type="catalytic activity">
    <reaction evidence="1">
        <text>ATP + protein L-histidine = ADP + protein N-phospho-L-histidine.</text>
        <dbReference type="EC" id="2.7.13.3"/>
    </reaction>
</comment>
<dbReference type="SMART" id="SM00091">
    <property type="entry name" value="PAS"/>
    <property type="match status" value="3"/>
</dbReference>
<proteinExistence type="predicted"/>
<feature type="transmembrane region" description="Helical" evidence="13">
    <location>
        <begin position="118"/>
        <end position="143"/>
    </location>
</feature>
<dbReference type="Pfam" id="PF08448">
    <property type="entry name" value="PAS_4"/>
    <property type="match status" value="1"/>
</dbReference>
<feature type="transmembrane region" description="Helical" evidence="13">
    <location>
        <begin position="215"/>
        <end position="241"/>
    </location>
</feature>
<evidence type="ECO:0000259" key="14">
    <source>
        <dbReference type="PROSITE" id="PS50109"/>
    </source>
</evidence>
<dbReference type="Pfam" id="PF00989">
    <property type="entry name" value="PAS"/>
    <property type="match status" value="1"/>
</dbReference>
<feature type="transmembrane region" description="Helical" evidence="13">
    <location>
        <begin position="182"/>
        <end position="203"/>
    </location>
</feature>
<keyword evidence="9" id="KW-0418">Kinase</keyword>
<dbReference type="Gene3D" id="3.30.565.10">
    <property type="entry name" value="Histidine kinase-like ATPase, C-terminal domain"/>
    <property type="match status" value="1"/>
</dbReference>
<dbReference type="InterPro" id="IPR035965">
    <property type="entry name" value="PAS-like_dom_sf"/>
</dbReference>
<comment type="caution">
    <text evidence="16">The sequence shown here is derived from an EMBL/GenBank/DDBJ whole genome shotgun (WGS) entry which is preliminary data.</text>
</comment>
<dbReference type="InterPro" id="IPR013656">
    <property type="entry name" value="PAS_4"/>
</dbReference>
<dbReference type="SMART" id="SM00388">
    <property type="entry name" value="HisKA"/>
    <property type="match status" value="1"/>
</dbReference>
<dbReference type="Gene3D" id="3.30.450.20">
    <property type="entry name" value="PAS domain"/>
    <property type="match status" value="2"/>
</dbReference>
<reference evidence="16 17" key="1">
    <citation type="submission" date="2019-12" db="EMBL/GenBank/DDBJ databases">
        <authorList>
            <person name="Huq M.A."/>
        </authorList>
    </citation>
    <scope>NUCLEOTIDE SEQUENCE [LARGE SCALE GENOMIC DNA]</scope>
    <source>
        <strain evidence="16 17">MAH-18</strain>
    </source>
</reference>
<dbReference type="RefSeq" id="WP_157339777.1">
    <property type="nucleotide sequence ID" value="NZ_WSEK01000003.1"/>
</dbReference>
<evidence type="ECO:0000256" key="6">
    <source>
        <dbReference type="ARBA" id="ARBA00022553"/>
    </source>
</evidence>
<accession>A0A6L6XK92</accession>
<dbReference type="EMBL" id="WSEK01000003">
    <property type="protein sequence ID" value="MVQ47619.1"/>
    <property type="molecule type" value="Genomic_DNA"/>
</dbReference>
<feature type="transmembrane region" description="Helical" evidence="13">
    <location>
        <begin position="262"/>
        <end position="284"/>
    </location>
</feature>
<dbReference type="CDD" id="cd00082">
    <property type="entry name" value="HisKA"/>
    <property type="match status" value="1"/>
</dbReference>
<dbReference type="InterPro" id="IPR000014">
    <property type="entry name" value="PAS"/>
</dbReference>
<dbReference type="CDD" id="cd00075">
    <property type="entry name" value="HATPase"/>
    <property type="match status" value="1"/>
</dbReference>
<dbReference type="GO" id="GO:0006355">
    <property type="term" value="P:regulation of DNA-templated transcription"/>
    <property type="evidence" value="ECO:0007669"/>
    <property type="project" value="InterPro"/>
</dbReference>
<evidence type="ECO:0000313" key="17">
    <source>
        <dbReference type="Proteomes" id="UP000473525"/>
    </source>
</evidence>
<dbReference type="GO" id="GO:0005886">
    <property type="term" value="C:plasma membrane"/>
    <property type="evidence" value="ECO:0007669"/>
    <property type="project" value="UniProtKB-SubCell"/>
</dbReference>
<evidence type="ECO:0000256" key="4">
    <source>
        <dbReference type="ARBA" id="ARBA00012438"/>
    </source>
</evidence>
<dbReference type="SUPFAM" id="SSF47384">
    <property type="entry name" value="Homodimeric domain of signal transducing histidine kinase"/>
    <property type="match status" value="1"/>
</dbReference>
<feature type="transmembrane region" description="Helical" evidence="13">
    <location>
        <begin position="59"/>
        <end position="77"/>
    </location>
</feature>
<keyword evidence="6" id="KW-0597">Phosphoprotein</keyword>
<feature type="transmembrane region" description="Helical" evidence="13">
    <location>
        <begin position="38"/>
        <end position="54"/>
    </location>
</feature>
<protein>
    <recommendedName>
        <fullName evidence="4">histidine kinase</fullName>
        <ecNumber evidence="4">2.7.13.3</ecNumber>
    </recommendedName>
</protein>
<dbReference type="Proteomes" id="UP000473525">
    <property type="component" value="Unassembled WGS sequence"/>
</dbReference>
<keyword evidence="10 13" id="KW-1133">Transmembrane helix</keyword>
<keyword evidence="7" id="KW-0808">Transferase</keyword>
<dbReference type="PROSITE" id="PS50112">
    <property type="entry name" value="PAS"/>
    <property type="match status" value="2"/>
</dbReference>
<keyword evidence="12 13" id="KW-0472">Membrane</keyword>
<dbReference type="InterPro" id="IPR005467">
    <property type="entry name" value="His_kinase_dom"/>
</dbReference>
<evidence type="ECO:0000256" key="10">
    <source>
        <dbReference type="ARBA" id="ARBA00022989"/>
    </source>
</evidence>
<feature type="domain" description="PAS" evidence="15">
    <location>
        <begin position="546"/>
        <end position="596"/>
    </location>
</feature>
<evidence type="ECO:0000259" key="15">
    <source>
        <dbReference type="PROSITE" id="PS50112"/>
    </source>
</evidence>
<dbReference type="SUPFAM" id="SSF55874">
    <property type="entry name" value="ATPase domain of HSP90 chaperone/DNA topoisomerase II/histidine kinase"/>
    <property type="match status" value="1"/>
</dbReference>
<dbReference type="PANTHER" id="PTHR43711">
    <property type="entry name" value="TWO-COMPONENT HISTIDINE KINASE"/>
    <property type="match status" value="1"/>
</dbReference>
<dbReference type="InterPro" id="IPR003594">
    <property type="entry name" value="HATPase_dom"/>
</dbReference>
<evidence type="ECO:0000256" key="7">
    <source>
        <dbReference type="ARBA" id="ARBA00022679"/>
    </source>
</evidence>
<dbReference type="PANTHER" id="PTHR43711:SF1">
    <property type="entry name" value="HISTIDINE KINASE 1"/>
    <property type="match status" value="1"/>
</dbReference>
<organism evidence="16 17">
    <name type="scientific">Nocardioides agri</name>
    <dbReference type="NCBI Taxonomy" id="2682843"/>
    <lineage>
        <taxon>Bacteria</taxon>
        <taxon>Bacillati</taxon>
        <taxon>Actinomycetota</taxon>
        <taxon>Actinomycetes</taxon>
        <taxon>Propionibacteriales</taxon>
        <taxon>Nocardioidaceae</taxon>
        <taxon>Nocardioides</taxon>
    </lineage>
</organism>
<dbReference type="EC" id="2.7.13.3" evidence="4"/>
<dbReference type="CDD" id="cd00130">
    <property type="entry name" value="PAS"/>
    <property type="match status" value="1"/>
</dbReference>
<evidence type="ECO:0000256" key="3">
    <source>
        <dbReference type="ARBA" id="ARBA00004651"/>
    </source>
</evidence>
<dbReference type="Pfam" id="PF05231">
    <property type="entry name" value="MASE1"/>
    <property type="match status" value="1"/>
</dbReference>
<dbReference type="Pfam" id="PF00512">
    <property type="entry name" value="HisKA"/>
    <property type="match status" value="1"/>
</dbReference>
<keyword evidence="11" id="KW-0902">Two-component regulatory system</keyword>
<evidence type="ECO:0000313" key="16">
    <source>
        <dbReference type="EMBL" id="MVQ47619.1"/>
    </source>
</evidence>
<dbReference type="Gene3D" id="1.10.287.130">
    <property type="match status" value="1"/>
</dbReference>
<dbReference type="InterPro" id="IPR004358">
    <property type="entry name" value="Sig_transdc_His_kin-like_C"/>
</dbReference>
<sequence length="927" mass="99462">MSMSGRGPISWPWALVLLAAVFAADVAAVVLAPDGPTATWWPGSGISIALLVLASRRSWWWLVPAIAAVTVAANLAGDRPVDLAFWYAVANAVEALVVAWFLRRHDDRRPTLATLDDFVGLVMGALLGGLVMAALAATGIALLDDGSMLASFRSVFVSHSASTLVILPLAMAPARRLPRSTAWEVGVQATALAAVTLLVFWPGQTLTTEFLPLPLLVWAAIRFGTFVVAVELFVFAVTVTFMSAAGNGPFGFDYERGAVDAFGMGAVVQAYILAAALMSLPLAIGVEQRRRLLDRTTASERLFRHNFTESVVGMLLMRSSGPHLLEITDMNDAAARLLGPPAETVGRGLGDLLDTSEPLDLVATRILTGTLEGWRAQVGVRGRPETRVNVAVSLIATRPEPMFAAQLLDVTTEHEARRRLEAAERLTSATLDTTNALIIVCDLYGEVVRTNRATTAISGFPEEAILGSEVWELPFMPPGSSGYPTGLPEDVHAQISRETGLITSSGERRQVLWNASYVCDDRDRALNIVLTGIDLTGERTAAGLNRHLLEAAMTTALIGIDPRGRITVFNTGAVNLLGYDAQDTVGTSFIDLLDPDQVAARCPGETPEECFARLVAGVETDRETPARDWTWLGSDGRRHTISMTLSMAADTVAARLGYLCVGRDVTEARASQELLVAALEKERVAVDRLRQLDTAKSEFVSTVSHELRTPVSSIVGYTEMLQDGSVDEPTPTQRRLLGSIERSGRRLIALCEDLLTLAGLDAGATNWDRAHVDLAELVTSAEEAIRPLLSGRELTVTFDAPGPVVVLGDRRQLDRVLINLLSNAVKFTEDGGRVECRVQRSGDDALLVVTDNGVGIPEEEQSGLFQRFFRSSTAQQRAIPGTGLGLSIVAATVAAHGGRIEVRSAHLEGTTFAVRLPLARLAGVRTG</sequence>
<evidence type="ECO:0000256" key="11">
    <source>
        <dbReference type="ARBA" id="ARBA00023012"/>
    </source>
</evidence>
<dbReference type="GO" id="GO:0005509">
    <property type="term" value="F:calcium ion binding"/>
    <property type="evidence" value="ECO:0007669"/>
    <property type="project" value="UniProtKB-ARBA"/>
</dbReference>
<dbReference type="GO" id="GO:0000155">
    <property type="term" value="F:phosphorelay sensor kinase activity"/>
    <property type="evidence" value="ECO:0007669"/>
    <property type="project" value="InterPro"/>
</dbReference>
<comment type="subcellular location">
    <subcellularLocation>
        <location evidence="3">Cell membrane</location>
        <topology evidence="3">Multi-pass membrane protein</topology>
    </subcellularLocation>
</comment>
<evidence type="ECO:0000256" key="8">
    <source>
        <dbReference type="ARBA" id="ARBA00022692"/>
    </source>
</evidence>
<evidence type="ECO:0000256" key="12">
    <source>
        <dbReference type="ARBA" id="ARBA00023136"/>
    </source>
</evidence>
<feature type="domain" description="Histidine kinase" evidence="14">
    <location>
        <begin position="702"/>
        <end position="920"/>
    </location>
</feature>
<dbReference type="FunFam" id="3.30.565.10:FF:000006">
    <property type="entry name" value="Sensor histidine kinase WalK"/>
    <property type="match status" value="1"/>
</dbReference>
<comment type="cofactor">
    <cofactor evidence="2">
        <name>a divalent metal cation</name>
        <dbReference type="ChEBI" id="CHEBI:60240"/>
    </cofactor>
</comment>
<dbReference type="InterPro" id="IPR036097">
    <property type="entry name" value="HisK_dim/P_sf"/>
</dbReference>
<keyword evidence="5" id="KW-1003">Cell membrane</keyword>
<evidence type="ECO:0000256" key="13">
    <source>
        <dbReference type="SAM" id="Phobius"/>
    </source>
</evidence>
<name>A0A6L6XK92_9ACTN</name>
<dbReference type="InterPro" id="IPR050736">
    <property type="entry name" value="Sensor_HK_Regulatory"/>
</dbReference>
<keyword evidence="8 13" id="KW-0812">Transmembrane</keyword>
<dbReference type="FunFam" id="1.10.287.130:FF:000001">
    <property type="entry name" value="Two-component sensor histidine kinase"/>
    <property type="match status" value="1"/>
</dbReference>
<feature type="transmembrane region" description="Helical" evidence="13">
    <location>
        <begin position="83"/>
        <end position="102"/>
    </location>
</feature>
<dbReference type="SMART" id="SM00387">
    <property type="entry name" value="HATPase_c"/>
    <property type="match status" value="1"/>
</dbReference>